<dbReference type="GO" id="GO:0008270">
    <property type="term" value="F:zinc ion binding"/>
    <property type="evidence" value="ECO:0007669"/>
    <property type="project" value="InterPro"/>
</dbReference>
<keyword evidence="2" id="KW-1185">Reference proteome</keyword>
<dbReference type="AlphaFoldDB" id="A0A9X1FY07"/>
<dbReference type="GO" id="GO:0006508">
    <property type="term" value="P:proteolysis"/>
    <property type="evidence" value="ECO:0007669"/>
    <property type="project" value="InterPro"/>
</dbReference>
<organism evidence="1 2">
    <name type="scientific">Roseobacter insulae</name>
    <dbReference type="NCBI Taxonomy" id="2859783"/>
    <lineage>
        <taxon>Bacteria</taxon>
        <taxon>Pseudomonadati</taxon>
        <taxon>Pseudomonadota</taxon>
        <taxon>Alphaproteobacteria</taxon>
        <taxon>Rhodobacterales</taxon>
        <taxon>Roseobacteraceae</taxon>
        <taxon>Roseobacter</taxon>
    </lineage>
</organism>
<accession>A0A9X1FY07</accession>
<comment type="caution">
    <text evidence="1">The sequence shown here is derived from an EMBL/GenBank/DDBJ whole genome shotgun (WGS) entry which is preliminary data.</text>
</comment>
<dbReference type="EMBL" id="JAHXDN010000004">
    <property type="protein sequence ID" value="MBW4708998.1"/>
    <property type="molecule type" value="Genomic_DNA"/>
</dbReference>
<dbReference type="PANTHER" id="PTHR28570">
    <property type="entry name" value="ASPARTYL AMINOPEPTIDASE"/>
    <property type="match status" value="1"/>
</dbReference>
<protein>
    <submittedName>
        <fullName evidence="1">M20/M25/M40 family metallo-hydrolase</fullName>
    </submittedName>
</protein>
<sequence>MADTKNKLGKKEAMELAGQYIDFLATCRTGVEVCDFIHDEARKSGFSEKGQSHDKGALQLSLRFNDRCGVLFSIADFSRIGEGLKILGSHVDSPRLDLKPVPPVEKFGVGTLQTRYYGGIKKHHWVGIPLELHGRGQSKSGDRFSVKVGRDAADPVFTISDLAPHLGHQPDGGAPNSSKISAEHLNVIAGLSDKTEAKDKTSSAFVDNMLKTLGLDAADFITGEFEAVPAMAPRYVGFEKKMIGGYGHDNRACTFAALQAFLRMQKEGQNCAFIFTDREEVGSQGVHGADSNILERFLFEVFEAYGEKDYFLLRKTISNSVMLSGDVNVALDPSWPGPTDERNSGHLGKGVCIAKYTGSRGKRMASEADSSLVSQMRNIMIRDGLPWQPGELGKVDFGGGGTVAMHFARQGVQVFDMGPPILSMHSPYEIMAISDLETTVLAYTAFLEQFEIQDPVS</sequence>
<reference evidence="1" key="1">
    <citation type="submission" date="2021-07" db="EMBL/GenBank/DDBJ databases">
        <title>Roseobacter insulae sp. nov., isolated from a tidal flat.</title>
        <authorList>
            <person name="Park S."/>
            <person name="Yoon J.-H."/>
        </authorList>
    </citation>
    <scope>NUCLEOTIDE SEQUENCE</scope>
    <source>
        <strain evidence="1">YSTF-M11</strain>
    </source>
</reference>
<dbReference type="Pfam" id="PF02127">
    <property type="entry name" value="Peptidase_M18"/>
    <property type="match status" value="1"/>
</dbReference>
<dbReference type="InterPro" id="IPR001948">
    <property type="entry name" value="Peptidase_M18"/>
</dbReference>
<name>A0A9X1FY07_9RHOB</name>
<gene>
    <name evidence="1" type="ORF">KX928_14505</name>
</gene>
<dbReference type="Proteomes" id="UP001138661">
    <property type="component" value="Unassembled WGS sequence"/>
</dbReference>
<evidence type="ECO:0000313" key="2">
    <source>
        <dbReference type="Proteomes" id="UP001138661"/>
    </source>
</evidence>
<dbReference type="GO" id="GO:0004177">
    <property type="term" value="F:aminopeptidase activity"/>
    <property type="evidence" value="ECO:0007669"/>
    <property type="project" value="InterPro"/>
</dbReference>
<dbReference type="RefSeq" id="WP_219504033.1">
    <property type="nucleotide sequence ID" value="NZ_JAHXDN010000004.1"/>
</dbReference>
<dbReference type="PANTHER" id="PTHR28570:SF2">
    <property type="entry name" value="M18 FAMILY AMINOPEPTIDASE 1-RELATED"/>
    <property type="match status" value="1"/>
</dbReference>
<proteinExistence type="predicted"/>
<evidence type="ECO:0000313" key="1">
    <source>
        <dbReference type="EMBL" id="MBW4708998.1"/>
    </source>
</evidence>